<evidence type="ECO:0000256" key="1">
    <source>
        <dbReference type="ARBA" id="ARBA00001947"/>
    </source>
</evidence>
<dbReference type="Gene3D" id="3.90.180.10">
    <property type="entry name" value="Medium-chain alcohol dehydrogenases, catalytic domain"/>
    <property type="match status" value="1"/>
</dbReference>
<feature type="domain" description="Alcohol dehydrogenase-like C-terminal" evidence="5">
    <location>
        <begin position="110"/>
        <end position="242"/>
    </location>
</feature>
<dbReference type="GO" id="GO:0008270">
    <property type="term" value="F:zinc ion binding"/>
    <property type="evidence" value="ECO:0007669"/>
    <property type="project" value="TreeGrafter"/>
</dbReference>
<dbReference type="PANTHER" id="PTHR43880">
    <property type="entry name" value="ALCOHOL DEHYDROGENASE"/>
    <property type="match status" value="1"/>
</dbReference>
<sequence length="285" mass="30973">MPQCLQCGNCKRNDNNFCETLSLTNFFADMGDGTSRFTCKGQKVSHFFGTSTFSEYTVVKATMLAKIDSAAPMEKACLVGCGFTTGFGSAMNSAEIRPDDSVAVFGAGCVGLSAMHGAQNAGAKEIFAIDINPDKEKIAREMGATGFVNPKDCPEGKPFAEWYIEKFGHVDRAIECIGNIDCMKNAVYITKPGWGRTVIVGLGAPGKEFSINPLVFLERKTILGSCYGDYRVQDAPKLVEKIQTGAINIDPLITHRFELKDVNQAVELLKQGKCIRSVISLARHE</sequence>
<dbReference type="AlphaFoldDB" id="A0AA36G1P5"/>
<dbReference type="SUPFAM" id="SSF50129">
    <property type="entry name" value="GroES-like"/>
    <property type="match status" value="2"/>
</dbReference>
<evidence type="ECO:0000256" key="2">
    <source>
        <dbReference type="ARBA" id="ARBA00022723"/>
    </source>
</evidence>
<accession>A0AA36G1P5</accession>
<dbReference type="GO" id="GO:0046294">
    <property type="term" value="P:formaldehyde catabolic process"/>
    <property type="evidence" value="ECO:0007669"/>
    <property type="project" value="TreeGrafter"/>
</dbReference>
<dbReference type="Pfam" id="PF00107">
    <property type="entry name" value="ADH_zinc_N"/>
    <property type="match status" value="1"/>
</dbReference>
<dbReference type="Proteomes" id="UP001177023">
    <property type="component" value="Unassembled WGS sequence"/>
</dbReference>
<dbReference type="InterPro" id="IPR011032">
    <property type="entry name" value="GroES-like_sf"/>
</dbReference>
<organism evidence="6 7">
    <name type="scientific">Mesorhabditis spiculigera</name>
    <dbReference type="NCBI Taxonomy" id="96644"/>
    <lineage>
        <taxon>Eukaryota</taxon>
        <taxon>Metazoa</taxon>
        <taxon>Ecdysozoa</taxon>
        <taxon>Nematoda</taxon>
        <taxon>Chromadorea</taxon>
        <taxon>Rhabditida</taxon>
        <taxon>Rhabditina</taxon>
        <taxon>Rhabditomorpha</taxon>
        <taxon>Rhabditoidea</taxon>
        <taxon>Rhabditidae</taxon>
        <taxon>Mesorhabditinae</taxon>
        <taxon>Mesorhabditis</taxon>
    </lineage>
</organism>
<keyword evidence="7" id="KW-1185">Reference proteome</keyword>
<dbReference type="InterPro" id="IPR036291">
    <property type="entry name" value="NAD(P)-bd_dom_sf"/>
</dbReference>
<name>A0AA36G1P5_9BILA</name>
<dbReference type="FunFam" id="3.40.50.720:FF:000003">
    <property type="entry name" value="S-(hydroxymethyl)glutathione dehydrogenase"/>
    <property type="match status" value="1"/>
</dbReference>
<comment type="cofactor">
    <cofactor evidence="1">
        <name>Zn(2+)</name>
        <dbReference type="ChEBI" id="CHEBI:29105"/>
    </cofactor>
</comment>
<feature type="non-terminal residue" evidence="6">
    <location>
        <position position="1"/>
    </location>
</feature>
<keyword evidence="3" id="KW-0862">Zinc</keyword>
<dbReference type="PANTHER" id="PTHR43880:SF12">
    <property type="entry name" value="ALCOHOL DEHYDROGENASE CLASS-3"/>
    <property type="match status" value="1"/>
</dbReference>
<evidence type="ECO:0000313" key="7">
    <source>
        <dbReference type="Proteomes" id="UP001177023"/>
    </source>
</evidence>
<dbReference type="GO" id="GO:0051903">
    <property type="term" value="F:S-(hydroxymethyl)glutathione dehydrogenase [NAD(P)+] activity"/>
    <property type="evidence" value="ECO:0007669"/>
    <property type="project" value="TreeGrafter"/>
</dbReference>
<proteinExistence type="predicted"/>
<evidence type="ECO:0000259" key="5">
    <source>
        <dbReference type="Pfam" id="PF00107"/>
    </source>
</evidence>
<keyword evidence="4" id="KW-0520">NAD</keyword>
<gene>
    <name evidence="6" type="ORF">MSPICULIGERA_LOCUS8407</name>
</gene>
<keyword evidence="2" id="KW-0479">Metal-binding</keyword>
<dbReference type="EMBL" id="CATQJA010002205">
    <property type="protein sequence ID" value="CAJ0569952.1"/>
    <property type="molecule type" value="Genomic_DNA"/>
</dbReference>
<protein>
    <recommendedName>
        <fullName evidence="5">Alcohol dehydrogenase-like C-terminal domain-containing protein</fullName>
    </recommendedName>
</protein>
<dbReference type="InterPro" id="IPR013149">
    <property type="entry name" value="ADH-like_C"/>
</dbReference>
<reference evidence="6" key="1">
    <citation type="submission" date="2023-06" db="EMBL/GenBank/DDBJ databases">
        <authorList>
            <person name="Delattre M."/>
        </authorList>
    </citation>
    <scope>NUCLEOTIDE SEQUENCE</scope>
    <source>
        <strain evidence="6">AF72</strain>
    </source>
</reference>
<dbReference type="Gene3D" id="3.40.50.720">
    <property type="entry name" value="NAD(P)-binding Rossmann-like Domain"/>
    <property type="match status" value="1"/>
</dbReference>
<dbReference type="SUPFAM" id="SSF51735">
    <property type="entry name" value="NAD(P)-binding Rossmann-fold domains"/>
    <property type="match status" value="1"/>
</dbReference>
<evidence type="ECO:0000256" key="3">
    <source>
        <dbReference type="ARBA" id="ARBA00022833"/>
    </source>
</evidence>
<evidence type="ECO:0000256" key="4">
    <source>
        <dbReference type="ARBA" id="ARBA00023027"/>
    </source>
</evidence>
<comment type="caution">
    <text evidence="6">The sequence shown here is derived from an EMBL/GenBank/DDBJ whole genome shotgun (WGS) entry which is preliminary data.</text>
</comment>
<dbReference type="GO" id="GO:0005829">
    <property type="term" value="C:cytosol"/>
    <property type="evidence" value="ECO:0007669"/>
    <property type="project" value="TreeGrafter"/>
</dbReference>
<evidence type="ECO:0000313" key="6">
    <source>
        <dbReference type="EMBL" id="CAJ0569952.1"/>
    </source>
</evidence>